<dbReference type="PANTHER" id="PTHR42781:SF4">
    <property type="entry name" value="SPERMIDINE_PUTRESCINE IMPORT ATP-BINDING PROTEIN POTA"/>
    <property type="match status" value="1"/>
</dbReference>
<evidence type="ECO:0000259" key="4">
    <source>
        <dbReference type="PROSITE" id="PS50893"/>
    </source>
</evidence>
<keyword evidence="2" id="KW-0547">Nucleotide-binding</keyword>
<keyword evidence="1" id="KW-0813">Transport</keyword>
<gene>
    <name evidence="6" type="ORF">SAMN05216446_1702</name>
    <name evidence="5" type="ORF">SAMN05216447_11421</name>
</gene>
<dbReference type="Gene3D" id="3.40.50.300">
    <property type="entry name" value="P-loop containing nucleotide triphosphate hydrolases"/>
    <property type="match status" value="1"/>
</dbReference>
<reference evidence="6" key="2">
    <citation type="submission" date="2016-10" db="EMBL/GenBank/DDBJ databases">
        <authorList>
            <person name="de Groot N.N."/>
        </authorList>
    </citation>
    <scope>NUCLEOTIDE SEQUENCE [LARGE SCALE GENOMIC DNA]</scope>
    <source>
        <strain evidence="6">KHGC19</strain>
    </source>
</reference>
<dbReference type="PANTHER" id="PTHR42781">
    <property type="entry name" value="SPERMIDINE/PUTRESCINE IMPORT ATP-BINDING PROTEIN POTA"/>
    <property type="match status" value="1"/>
</dbReference>
<dbReference type="InterPro" id="IPR003593">
    <property type="entry name" value="AAA+_ATPase"/>
</dbReference>
<sequence>MGARLDIQDLAVRLGPFELRDVTLSVGEREVFALLGRTGSGKSVLLETVAGAYDPDEGRVLIDGVDVTKVPVRQRDVGVVYQDCALFPHLSVVGNVAYGLECHGVKRAEAHGRALAELDRFGVAHLGDRSPLGVSGGEAQRVALARAMVLRPRLLLMDEPFSALDPTTREDMYEVVRTVNQEYDCTIVFVTHDFYEAQLLADRIAIILDGRLRAVVPSGQLFTKGCDEDVAAFLGRNRNGSRDRRTA</sequence>
<reference evidence="7 8" key="1">
    <citation type="submission" date="2016-10" db="EMBL/GenBank/DDBJ databases">
        <authorList>
            <person name="Varghese N."/>
            <person name="Submissions S."/>
        </authorList>
    </citation>
    <scope>NUCLEOTIDE SEQUENCE [LARGE SCALE GENOMIC DNA]</scope>
    <source>
        <strain evidence="7">KHGC19</strain>
        <strain evidence="5 8">WCP15</strain>
    </source>
</reference>
<dbReference type="InterPro" id="IPR027417">
    <property type="entry name" value="P-loop_NTPase"/>
</dbReference>
<dbReference type="RefSeq" id="WP_078687714.1">
    <property type="nucleotide sequence ID" value="NZ_FNWT01000014.1"/>
</dbReference>
<dbReference type="Pfam" id="PF00005">
    <property type="entry name" value="ABC_tran"/>
    <property type="match status" value="1"/>
</dbReference>
<evidence type="ECO:0000256" key="1">
    <source>
        <dbReference type="ARBA" id="ARBA00022448"/>
    </source>
</evidence>
<evidence type="ECO:0000256" key="3">
    <source>
        <dbReference type="ARBA" id="ARBA00022840"/>
    </source>
</evidence>
<evidence type="ECO:0000313" key="8">
    <source>
        <dbReference type="Proteomes" id="UP000199135"/>
    </source>
</evidence>
<dbReference type="EMBL" id="FNWT01000014">
    <property type="protein sequence ID" value="SEH69840.1"/>
    <property type="molecule type" value="Genomic_DNA"/>
</dbReference>
<dbReference type="PROSITE" id="PS50893">
    <property type="entry name" value="ABC_TRANSPORTER_2"/>
    <property type="match status" value="1"/>
</dbReference>
<dbReference type="Proteomes" id="UP000199128">
    <property type="component" value="Unassembled WGS sequence"/>
</dbReference>
<dbReference type="AlphaFoldDB" id="A0A1H9R4R5"/>
<accession>A0A1H9R4R5</accession>
<evidence type="ECO:0000256" key="2">
    <source>
        <dbReference type="ARBA" id="ARBA00022741"/>
    </source>
</evidence>
<dbReference type="GO" id="GO:0005524">
    <property type="term" value="F:ATP binding"/>
    <property type="evidence" value="ECO:0007669"/>
    <property type="project" value="UniProtKB-KW"/>
</dbReference>
<evidence type="ECO:0000313" key="5">
    <source>
        <dbReference type="EMBL" id="SEH69840.1"/>
    </source>
</evidence>
<keyword evidence="8" id="KW-1185">Reference proteome</keyword>
<proteinExistence type="predicted"/>
<name>A0A1H9R4R5_9ACTN</name>
<dbReference type="InterPro" id="IPR017871">
    <property type="entry name" value="ABC_transporter-like_CS"/>
</dbReference>
<dbReference type="GO" id="GO:0016887">
    <property type="term" value="F:ATP hydrolysis activity"/>
    <property type="evidence" value="ECO:0007669"/>
    <property type="project" value="InterPro"/>
</dbReference>
<evidence type="ECO:0000313" key="7">
    <source>
        <dbReference type="Proteomes" id="UP000199128"/>
    </source>
</evidence>
<dbReference type="PROSITE" id="PS00211">
    <property type="entry name" value="ABC_TRANSPORTER_1"/>
    <property type="match status" value="1"/>
</dbReference>
<protein>
    <submittedName>
        <fullName evidence="6">Molybdate transport system ATP-binding protein</fullName>
    </submittedName>
</protein>
<dbReference type="SUPFAM" id="SSF52540">
    <property type="entry name" value="P-loop containing nucleoside triphosphate hydrolases"/>
    <property type="match status" value="1"/>
</dbReference>
<dbReference type="Proteomes" id="UP000199135">
    <property type="component" value="Unassembled WGS sequence"/>
</dbReference>
<dbReference type="InterPro" id="IPR050093">
    <property type="entry name" value="ABC_SmlMolc_Importer"/>
</dbReference>
<feature type="domain" description="ABC transporter" evidence="4">
    <location>
        <begin position="3"/>
        <end position="234"/>
    </location>
</feature>
<keyword evidence="3 6" id="KW-0067">ATP-binding</keyword>
<dbReference type="InterPro" id="IPR003439">
    <property type="entry name" value="ABC_transporter-like_ATP-bd"/>
</dbReference>
<evidence type="ECO:0000313" key="6">
    <source>
        <dbReference type="EMBL" id="SER67714.1"/>
    </source>
</evidence>
<organism evidence="6 7">
    <name type="scientific">Parafannyhessea umbonata</name>
    <dbReference type="NCBI Taxonomy" id="604330"/>
    <lineage>
        <taxon>Bacteria</taxon>
        <taxon>Bacillati</taxon>
        <taxon>Actinomycetota</taxon>
        <taxon>Coriobacteriia</taxon>
        <taxon>Coriobacteriales</taxon>
        <taxon>Atopobiaceae</taxon>
        <taxon>Parafannyhessea</taxon>
    </lineage>
</organism>
<dbReference type="SMART" id="SM00382">
    <property type="entry name" value="AAA"/>
    <property type="match status" value="1"/>
</dbReference>
<dbReference type="EMBL" id="FOGP01000007">
    <property type="protein sequence ID" value="SER67714.1"/>
    <property type="molecule type" value="Genomic_DNA"/>
</dbReference>